<proteinExistence type="predicted"/>
<evidence type="ECO:0000313" key="1">
    <source>
        <dbReference type="Proteomes" id="UP000036681"/>
    </source>
</evidence>
<sequence>MANILNDLIPQEAAVYVKHCAQHESPQQFSMTQLLPTFPTKQRKHQCYRCI</sequence>
<keyword evidence="1" id="KW-1185">Reference proteome</keyword>
<evidence type="ECO:0000313" key="2">
    <source>
        <dbReference type="WBParaSite" id="ALUE_0000941101-mRNA-1"/>
    </source>
</evidence>
<name>A0A0M3I028_ASCLU</name>
<accession>A0A0M3I028</accession>
<dbReference type="Proteomes" id="UP000036681">
    <property type="component" value="Unplaced"/>
</dbReference>
<protein>
    <submittedName>
        <fullName evidence="2">Uncharacterized protein</fullName>
    </submittedName>
</protein>
<dbReference type="AlphaFoldDB" id="A0A0M3I028"/>
<reference evidence="2" key="1">
    <citation type="submission" date="2017-02" db="UniProtKB">
        <authorList>
            <consortium name="WormBaseParasite"/>
        </authorList>
    </citation>
    <scope>IDENTIFICATION</scope>
</reference>
<dbReference type="WBParaSite" id="ALUE_0000941101-mRNA-1">
    <property type="protein sequence ID" value="ALUE_0000941101-mRNA-1"/>
    <property type="gene ID" value="ALUE_0000941101"/>
</dbReference>
<organism evidence="1 2">
    <name type="scientific">Ascaris lumbricoides</name>
    <name type="common">Giant roundworm</name>
    <dbReference type="NCBI Taxonomy" id="6252"/>
    <lineage>
        <taxon>Eukaryota</taxon>
        <taxon>Metazoa</taxon>
        <taxon>Ecdysozoa</taxon>
        <taxon>Nematoda</taxon>
        <taxon>Chromadorea</taxon>
        <taxon>Rhabditida</taxon>
        <taxon>Spirurina</taxon>
        <taxon>Ascaridomorpha</taxon>
        <taxon>Ascaridoidea</taxon>
        <taxon>Ascarididae</taxon>
        <taxon>Ascaris</taxon>
    </lineage>
</organism>